<dbReference type="PANTHER" id="PTHR30055:SF235">
    <property type="entry name" value="TRANSCRIPTIONAL REGULATORY PROTEIN"/>
    <property type="match status" value="1"/>
</dbReference>
<dbReference type="PROSITE" id="PS01081">
    <property type="entry name" value="HTH_TETR_1"/>
    <property type="match status" value="1"/>
</dbReference>
<dbReference type="InterPro" id="IPR023772">
    <property type="entry name" value="DNA-bd_HTH_TetR-type_CS"/>
</dbReference>
<dbReference type="EMBL" id="QUMQ01000001">
    <property type="protein sequence ID" value="REG00552.1"/>
    <property type="molecule type" value="Genomic_DNA"/>
</dbReference>
<dbReference type="InterPro" id="IPR001647">
    <property type="entry name" value="HTH_TetR"/>
</dbReference>
<evidence type="ECO:0000256" key="1">
    <source>
        <dbReference type="ARBA" id="ARBA00023125"/>
    </source>
</evidence>
<dbReference type="Proteomes" id="UP000256913">
    <property type="component" value="Unassembled WGS sequence"/>
</dbReference>
<dbReference type="PRINTS" id="PR00455">
    <property type="entry name" value="HTHTETR"/>
</dbReference>
<dbReference type="AlphaFoldDB" id="A0A3D9ZTG7"/>
<dbReference type="SUPFAM" id="SSF48498">
    <property type="entry name" value="Tetracyclin repressor-like, C-terminal domain"/>
    <property type="match status" value="1"/>
</dbReference>
<evidence type="ECO:0000313" key="5">
    <source>
        <dbReference type="Proteomes" id="UP000256913"/>
    </source>
</evidence>
<dbReference type="SUPFAM" id="SSF46689">
    <property type="entry name" value="Homeodomain-like"/>
    <property type="match status" value="1"/>
</dbReference>
<keyword evidence="1 2" id="KW-0238">DNA-binding</keyword>
<dbReference type="InterPro" id="IPR041678">
    <property type="entry name" value="TetR_C_16"/>
</dbReference>
<proteinExistence type="predicted"/>
<evidence type="ECO:0000259" key="3">
    <source>
        <dbReference type="PROSITE" id="PS50977"/>
    </source>
</evidence>
<reference evidence="4 5" key="1">
    <citation type="submission" date="2018-08" db="EMBL/GenBank/DDBJ databases">
        <title>Sequencing the genomes of 1000 actinobacteria strains.</title>
        <authorList>
            <person name="Klenk H.-P."/>
        </authorList>
    </citation>
    <scope>NUCLEOTIDE SEQUENCE [LARGE SCALE GENOMIC DNA]</scope>
    <source>
        <strain evidence="4 5">DSM 44099</strain>
    </source>
</reference>
<dbReference type="InterPro" id="IPR050109">
    <property type="entry name" value="HTH-type_TetR-like_transc_reg"/>
</dbReference>
<evidence type="ECO:0000256" key="2">
    <source>
        <dbReference type="PROSITE-ProRule" id="PRU00335"/>
    </source>
</evidence>
<feature type="domain" description="HTH tetR-type" evidence="3">
    <location>
        <begin position="10"/>
        <end position="70"/>
    </location>
</feature>
<dbReference type="PANTHER" id="PTHR30055">
    <property type="entry name" value="HTH-TYPE TRANSCRIPTIONAL REGULATOR RUTR"/>
    <property type="match status" value="1"/>
</dbReference>
<dbReference type="RefSeq" id="WP_116072168.1">
    <property type="nucleotide sequence ID" value="NZ_BONB01000011.1"/>
</dbReference>
<evidence type="ECO:0000313" key="4">
    <source>
        <dbReference type="EMBL" id="REG00552.1"/>
    </source>
</evidence>
<protein>
    <submittedName>
        <fullName evidence="4">TetR family transcriptional regulator</fullName>
    </submittedName>
</protein>
<comment type="caution">
    <text evidence="4">The sequence shown here is derived from an EMBL/GenBank/DDBJ whole genome shotgun (WGS) entry which is preliminary data.</text>
</comment>
<accession>A0A3D9ZTG7</accession>
<dbReference type="GO" id="GO:0000976">
    <property type="term" value="F:transcription cis-regulatory region binding"/>
    <property type="evidence" value="ECO:0007669"/>
    <property type="project" value="TreeGrafter"/>
</dbReference>
<feature type="DNA-binding region" description="H-T-H motif" evidence="2">
    <location>
        <begin position="33"/>
        <end position="52"/>
    </location>
</feature>
<organism evidence="4 5">
    <name type="scientific">Asanoa ferruginea</name>
    <dbReference type="NCBI Taxonomy" id="53367"/>
    <lineage>
        <taxon>Bacteria</taxon>
        <taxon>Bacillati</taxon>
        <taxon>Actinomycetota</taxon>
        <taxon>Actinomycetes</taxon>
        <taxon>Micromonosporales</taxon>
        <taxon>Micromonosporaceae</taxon>
        <taxon>Asanoa</taxon>
    </lineage>
</organism>
<sequence>MTIARRRDAAGTRQLLLRAARSRFARNGYAATTVRDIADEAGVNVALISRYFASKEGLFEACLQGVGHELGDTVRSDVGFDQVPRTIARQLSGQHVGEHPNQLLLLLRSSGDERAEEIRLGILRSFAERLAAATGRPPDGDDEHLLRAQIALSAALGLALLRSTTTMEPLASAREQDLIGPIEDLFHALLPGA</sequence>
<gene>
    <name evidence="4" type="ORF">DFJ67_6606</name>
</gene>
<dbReference type="PROSITE" id="PS50977">
    <property type="entry name" value="HTH_TETR_2"/>
    <property type="match status" value="1"/>
</dbReference>
<name>A0A3D9ZTG7_9ACTN</name>
<dbReference type="InterPro" id="IPR036271">
    <property type="entry name" value="Tet_transcr_reg_TetR-rel_C_sf"/>
</dbReference>
<dbReference type="Pfam" id="PF17920">
    <property type="entry name" value="TetR_C_16"/>
    <property type="match status" value="1"/>
</dbReference>
<dbReference type="Pfam" id="PF00440">
    <property type="entry name" value="TetR_N"/>
    <property type="match status" value="1"/>
</dbReference>
<dbReference type="InterPro" id="IPR009057">
    <property type="entry name" value="Homeodomain-like_sf"/>
</dbReference>
<dbReference type="OrthoDB" id="3210235at2"/>
<dbReference type="Gene3D" id="1.10.357.10">
    <property type="entry name" value="Tetracycline Repressor, domain 2"/>
    <property type="match status" value="1"/>
</dbReference>
<dbReference type="GO" id="GO:0003700">
    <property type="term" value="F:DNA-binding transcription factor activity"/>
    <property type="evidence" value="ECO:0007669"/>
    <property type="project" value="TreeGrafter"/>
</dbReference>
<keyword evidence="5" id="KW-1185">Reference proteome</keyword>